<dbReference type="Proteomes" id="UP000501802">
    <property type="component" value="Chromosome"/>
</dbReference>
<sequence>MLACPDATNASFWIWALCQGRKAHQFKGWQRPEHRRIEQNQPDDGLLIDRAGRIMAPPEMTARLGLGINQFHVTRLEYLLNYDELELFSDWVDFMIRNEFILHCQQSAGLIMHRIREFLDTYDFDETDMSEAMMKQTYLRYRKGRSAFVADAQLASQVQFRPVPIAA</sequence>
<keyword evidence="2" id="KW-1185">Reference proteome</keyword>
<dbReference type="AlphaFoldDB" id="A0A6G9AWD8"/>
<protein>
    <submittedName>
        <fullName evidence="1">Uncharacterized protein</fullName>
    </submittedName>
</protein>
<proteinExistence type="predicted"/>
<accession>A0A6G9AWD8</accession>
<gene>
    <name evidence="1" type="ORF">G8759_31250</name>
</gene>
<evidence type="ECO:0000313" key="1">
    <source>
        <dbReference type="EMBL" id="QIP16801.1"/>
    </source>
</evidence>
<evidence type="ECO:0000313" key="2">
    <source>
        <dbReference type="Proteomes" id="UP000501802"/>
    </source>
</evidence>
<dbReference type="RefSeq" id="WP_167217033.1">
    <property type="nucleotide sequence ID" value="NZ_CP050063.1"/>
</dbReference>
<organism evidence="1 2">
    <name type="scientific">Spirosoma aureum</name>
    <dbReference type="NCBI Taxonomy" id="2692134"/>
    <lineage>
        <taxon>Bacteria</taxon>
        <taxon>Pseudomonadati</taxon>
        <taxon>Bacteroidota</taxon>
        <taxon>Cytophagia</taxon>
        <taxon>Cytophagales</taxon>
        <taxon>Cytophagaceae</taxon>
        <taxon>Spirosoma</taxon>
    </lineage>
</organism>
<name>A0A6G9AWD8_9BACT</name>
<dbReference type="EMBL" id="CP050063">
    <property type="protein sequence ID" value="QIP16801.1"/>
    <property type="molecule type" value="Genomic_DNA"/>
</dbReference>
<reference evidence="1 2" key="1">
    <citation type="submission" date="2020-03" db="EMBL/GenBank/DDBJ databases">
        <authorList>
            <person name="Kim M.K."/>
        </authorList>
    </citation>
    <scope>NUCLEOTIDE SEQUENCE [LARGE SCALE GENOMIC DNA]</scope>
    <source>
        <strain evidence="1 2">BT328</strain>
    </source>
</reference>
<dbReference type="KEGG" id="spib:G8759_31250"/>